<keyword evidence="5" id="KW-0812">Transmembrane</keyword>
<comment type="cofactor">
    <cofactor evidence="1">
        <name>Ca(2+)</name>
        <dbReference type="ChEBI" id="CHEBI:29108"/>
    </cofactor>
</comment>
<dbReference type="GO" id="GO:0005886">
    <property type="term" value="C:plasma membrane"/>
    <property type="evidence" value="ECO:0007669"/>
    <property type="project" value="UniProtKB-SubCell"/>
</dbReference>
<accession>A0A0L0HT70</accession>
<dbReference type="GeneID" id="27683803"/>
<evidence type="ECO:0000256" key="14">
    <source>
        <dbReference type="ARBA" id="ARBA00026104"/>
    </source>
</evidence>
<evidence type="ECO:0000256" key="5">
    <source>
        <dbReference type="ARBA" id="ARBA00022692"/>
    </source>
</evidence>
<proteinExistence type="predicted"/>
<dbReference type="Proteomes" id="UP000053201">
    <property type="component" value="Unassembled WGS sequence"/>
</dbReference>
<feature type="region of interest" description="Disordered" evidence="15">
    <location>
        <begin position="236"/>
        <end position="260"/>
    </location>
</feature>
<evidence type="ECO:0000256" key="1">
    <source>
        <dbReference type="ARBA" id="ARBA00001913"/>
    </source>
</evidence>
<keyword evidence="11" id="KW-0443">Lipid metabolism</keyword>
<feature type="compositionally biased region" description="Polar residues" evidence="15">
    <location>
        <begin position="87"/>
        <end position="100"/>
    </location>
</feature>
<dbReference type="eggNOG" id="KOG2088">
    <property type="taxonomic scope" value="Eukaryota"/>
</dbReference>
<evidence type="ECO:0000256" key="11">
    <source>
        <dbReference type="ARBA" id="ARBA00023098"/>
    </source>
</evidence>
<dbReference type="GO" id="GO:0016298">
    <property type="term" value="F:lipase activity"/>
    <property type="evidence" value="ECO:0007669"/>
    <property type="project" value="TreeGrafter"/>
</dbReference>
<evidence type="ECO:0000256" key="13">
    <source>
        <dbReference type="ARBA" id="ARBA00024531"/>
    </source>
</evidence>
<evidence type="ECO:0000256" key="6">
    <source>
        <dbReference type="ARBA" id="ARBA00022723"/>
    </source>
</evidence>
<dbReference type="EMBL" id="KQ257450">
    <property type="protein sequence ID" value="KND04318.1"/>
    <property type="molecule type" value="Genomic_DNA"/>
</dbReference>
<keyword evidence="8" id="KW-0106">Calcium</keyword>
<dbReference type="OrthoDB" id="438440at2759"/>
<evidence type="ECO:0000256" key="2">
    <source>
        <dbReference type="ARBA" id="ARBA00004651"/>
    </source>
</evidence>
<dbReference type="Pfam" id="PF01764">
    <property type="entry name" value="Lipase_3"/>
    <property type="match status" value="1"/>
</dbReference>
<keyword evidence="12" id="KW-0472">Membrane</keyword>
<dbReference type="InterPro" id="IPR029058">
    <property type="entry name" value="AB_hydrolase_fold"/>
</dbReference>
<reference evidence="17 18" key="1">
    <citation type="submission" date="2009-08" db="EMBL/GenBank/DDBJ databases">
        <title>The Genome Sequence of Spizellomyces punctatus strain DAOM BR117.</title>
        <authorList>
            <consortium name="The Broad Institute Genome Sequencing Platform"/>
            <person name="Russ C."/>
            <person name="Cuomo C."/>
            <person name="Shea T."/>
            <person name="Young S.K."/>
            <person name="Zeng Q."/>
            <person name="Koehrsen M."/>
            <person name="Haas B."/>
            <person name="Borodovsky M."/>
            <person name="Guigo R."/>
            <person name="Alvarado L."/>
            <person name="Berlin A."/>
            <person name="Bochicchio J."/>
            <person name="Borenstein D."/>
            <person name="Chapman S."/>
            <person name="Chen Z."/>
            <person name="Engels R."/>
            <person name="Freedman E."/>
            <person name="Gellesch M."/>
            <person name="Goldberg J."/>
            <person name="Griggs A."/>
            <person name="Gujja S."/>
            <person name="Heiman D."/>
            <person name="Hepburn T."/>
            <person name="Howarth C."/>
            <person name="Jen D."/>
            <person name="Larson L."/>
            <person name="Lewis B."/>
            <person name="Mehta T."/>
            <person name="Park D."/>
            <person name="Pearson M."/>
            <person name="Roberts A."/>
            <person name="Saif S."/>
            <person name="Shenoy N."/>
            <person name="Sisk P."/>
            <person name="Stolte C."/>
            <person name="Sykes S."/>
            <person name="Thomson T."/>
            <person name="Walk T."/>
            <person name="White J."/>
            <person name="Yandava C."/>
            <person name="Burger G."/>
            <person name="Gray M.W."/>
            <person name="Holland P.W.H."/>
            <person name="King N."/>
            <person name="Lang F.B.F."/>
            <person name="Roger A.J."/>
            <person name="Ruiz-Trillo I."/>
            <person name="Lander E."/>
            <person name="Nusbaum C."/>
        </authorList>
    </citation>
    <scope>NUCLEOTIDE SEQUENCE [LARGE SCALE GENOMIC DNA]</scope>
    <source>
        <strain evidence="17 18">DAOM BR117</strain>
    </source>
</reference>
<keyword evidence="6" id="KW-0479">Metal-binding</keyword>
<dbReference type="GO" id="GO:0046872">
    <property type="term" value="F:metal ion binding"/>
    <property type="evidence" value="ECO:0007669"/>
    <property type="project" value="UniProtKB-KW"/>
</dbReference>
<dbReference type="SUPFAM" id="SSF53474">
    <property type="entry name" value="alpha/beta-Hydrolases"/>
    <property type="match status" value="1"/>
</dbReference>
<evidence type="ECO:0000313" key="17">
    <source>
        <dbReference type="EMBL" id="KND04318.1"/>
    </source>
</evidence>
<keyword evidence="3" id="KW-1003">Cell membrane</keyword>
<evidence type="ECO:0000313" key="18">
    <source>
        <dbReference type="Proteomes" id="UP000053201"/>
    </source>
</evidence>
<feature type="compositionally biased region" description="Polar residues" evidence="15">
    <location>
        <begin position="32"/>
        <end position="43"/>
    </location>
</feature>
<feature type="region of interest" description="Disordered" evidence="15">
    <location>
        <begin position="1"/>
        <end position="43"/>
    </location>
</feature>
<name>A0A0L0HT70_SPIPD</name>
<evidence type="ECO:0000256" key="7">
    <source>
        <dbReference type="ARBA" id="ARBA00022801"/>
    </source>
</evidence>
<evidence type="ECO:0000256" key="10">
    <source>
        <dbReference type="ARBA" id="ARBA00022989"/>
    </source>
</evidence>
<dbReference type="EC" id="3.1.1.116" evidence="14"/>
<feature type="compositionally biased region" description="Basic and acidic residues" evidence="15">
    <location>
        <begin position="7"/>
        <end position="16"/>
    </location>
</feature>
<evidence type="ECO:0000256" key="15">
    <source>
        <dbReference type="SAM" id="MobiDB-lite"/>
    </source>
</evidence>
<dbReference type="VEuPathDB" id="FungiDB:SPPG_00049"/>
<dbReference type="InParanoid" id="A0A0L0HT70"/>
<evidence type="ECO:0000256" key="12">
    <source>
        <dbReference type="ARBA" id="ARBA00023136"/>
    </source>
</evidence>
<dbReference type="PANTHER" id="PTHR45792">
    <property type="entry name" value="DIACYLGLYCEROL LIPASE HOMOLOG-RELATED"/>
    <property type="match status" value="1"/>
</dbReference>
<organism evidence="17 18">
    <name type="scientific">Spizellomyces punctatus (strain DAOM BR117)</name>
    <dbReference type="NCBI Taxonomy" id="645134"/>
    <lineage>
        <taxon>Eukaryota</taxon>
        <taxon>Fungi</taxon>
        <taxon>Fungi incertae sedis</taxon>
        <taxon>Chytridiomycota</taxon>
        <taxon>Chytridiomycota incertae sedis</taxon>
        <taxon>Chytridiomycetes</taxon>
        <taxon>Spizellomycetales</taxon>
        <taxon>Spizellomycetaceae</taxon>
        <taxon>Spizellomyces</taxon>
    </lineage>
</organism>
<feature type="domain" description="Fungal lipase-type" evidence="16">
    <location>
        <begin position="474"/>
        <end position="608"/>
    </location>
</feature>
<dbReference type="RefSeq" id="XP_016612357.1">
    <property type="nucleotide sequence ID" value="XM_016748386.1"/>
</dbReference>
<feature type="region of interest" description="Disordered" evidence="15">
    <location>
        <begin position="68"/>
        <end position="100"/>
    </location>
</feature>
<dbReference type="GO" id="GO:0019369">
    <property type="term" value="P:arachidonate metabolic process"/>
    <property type="evidence" value="ECO:0007669"/>
    <property type="project" value="TreeGrafter"/>
</dbReference>
<dbReference type="PANTHER" id="PTHR45792:SF8">
    <property type="entry name" value="DIACYLGLYCEROL LIPASE-ALPHA"/>
    <property type="match status" value="1"/>
</dbReference>
<evidence type="ECO:0000256" key="3">
    <source>
        <dbReference type="ARBA" id="ARBA00022475"/>
    </source>
</evidence>
<sequence length="752" mass="85861">MMAVEAAMDKVMDDGKTMVQEPEGEDEAPAQEPTTPNGTTIDFSTLDFASLSPQDLEKLYIASVNQAKDKQASHAPVTPRTKAASLHNPTTMPTATNGLSWDNHPSTMMVHLEDIKLNKPVTNIVVKFSFRHRKFKTSAGAYPNGHGETKFKFDVTYHALLFDHLKVDIYEAGFLGSHIGRAHIRLSRLPQVLGDIEHTYSLNHRKAHRSPKLAGKQIGEITIGFSFIGGRRSTRLDRSYSTSSSNPPLSPSIPGHRNRMDSNVFPVDEMTGNTDHEQEAAEFLEYLQKEQQNGDAESIYARSRSKSFDETRSVISMRTSSSSNVNEKKRRPTLIAENTLMGLKEVSELASAFFGTGWKISKMEFARALMFVQKYYAKYHPNPRTNDIVTDERQIRVACYFLNYAMTAYGSLVLNYFGYGKGYARDFVRPKNDSKTACEHLGLARSDMLAYDFDLKLFKPQFFIARDPKLNAIVVVIRGTFNVHECITDACAEYEPFSHGYAHRGFLRCAQYLEDHFLDRIKGWVRQYKCNALYLSAHSLGAGVSSLFTMILHGHLEEFREISGNSKFKLKCYNVATPPCVNEELCQEFEPYIETYVNENDIVPRASFGAIMDFRELLKTAHGLLNEKKLTTQERMTRLANHHTHLKQSNEHPKVYIPGTIYYMYKTSRVLHSSTKRPPKEDEINEDAMTGNPLIDDIVPHYLVERSQKELFCNIQFKNNFLYHHFPNKYDNALRKAHDYLEEKRDVIKRLQ</sequence>
<keyword evidence="4" id="KW-0597">Phosphoprotein</keyword>
<gene>
    <name evidence="17" type="ORF">SPPG_00049</name>
</gene>
<keyword evidence="10" id="KW-1133">Transmembrane helix</keyword>
<keyword evidence="7" id="KW-0378">Hydrolase</keyword>
<keyword evidence="18" id="KW-1185">Reference proteome</keyword>
<comment type="subcellular location">
    <subcellularLocation>
        <location evidence="2">Cell membrane</location>
        <topology evidence="2">Multi-pass membrane protein</topology>
    </subcellularLocation>
</comment>
<comment type="catalytic activity">
    <reaction evidence="13">
        <text>a 1,2-diacyl-sn-glycerol + H2O = a 2-acylglycerol + a fatty acid + H(+)</text>
        <dbReference type="Rhea" id="RHEA:33275"/>
        <dbReference type="ChEBI" id="CHEBI:15377"/>
        <dbReference type="ChEBI" id="CHEBI:15378"/>
        <dbReference type="ChEBI" id="CHEBI:17389"/>
        <dbReference type="ChEBI" id="CHEBI:17815"/>
        <dbReference type="ChEBI" id="CHEBI:28868"/>
        <dbReference type="EC" id="3.1.1.116"/>
    </reaction>
    <physiologicalReaction direction="left-to-right" evidence="13">
        <dbReference type="Rhea" id="RHEA:33276"/>
    </physiologicalReaction>
</comment>
<evidence type="ECO:0000256" key="4">
    <source>
        <dbReference type="ARBA" id="ARBA00022553"/>
    </source>
</evidence>
<evidence type="ECO:0000256" key="8">
    <source>
        <dbReference type="ARBA" id="ARBA00022837"/>
    </source>
</evidence>
<dbReference type="GO" id="GO:0046340">
    <property type="term" value="P:diacylglycerol catabolic process"/>
    <property type="evidence" value="ECO:0007669"/>
    <property type="project" value="TreeGrafter"/>
</dbReference>
<evidence type="ECO:0000259" key="16">
    <source>
        <dbReference type="Pfam" id="PF01764"/>
    </source>
</evidence>
<protein>
    <recommendedName>
        <fullName evidence="14">sn-1-specific diacylglycerol lipase</fullName>
        <ecNumber evidence="14">3.1.1.116</ecNumber>
    </recommendedName>
</protein>
<dbReference type="InterPro" id="IPR002921">
    <property type="entry name" value="Fungal_lipase-type"/>
</dbReference>
<dbReference type="InterPro" id="IPR052214">
    <property type="entry name" value="DAG_Lipase-Related"/>
</dbReference>
<keyword evidence="9" id="KW-0442">Lipid degradation</keyword>
<dbReference type="CDD" id="cd00519">
    <property type="entry name" value="Lipase_3"/>
    <property type="match status" value="1"/>
</dbReference>
<dbReference type="Gene3D" id="3.40.50.1820">
    <property type="entry name" value="alpha/beta hydrolase"/>
    <property type="match status" value="1"/>
</dbReference>
<dbReference type="OMA" id="GTVYQFW"/>
<evidence type="ECO:0000256" key="9">
    <source>
        <dbReference type="ARBA" id="ARBA00022963"/>
    </source>
</evidence>
<dbReference type="AlphaFoldDB" id="A0A0L0HT70"/>